<dbReference type="EMBL" id="JBHUOM010000007">
    <property type="protein sequence ID" value="MFD2934832.1"/>
    <property type="molecule type" value="Genomic_DNA"/>
</dbReference>
<proteinExistence type="predicted"/>
<accession>A0ABW6AI58</accession>
<gene>
    <name evidence="1" type="ORF">ACFS25_13640</name>
</gene>
<comment type="caution">
    <text evidence="1">The sequence shown here is derived from an EMBL/GenBank/DDBJ whole genome shotgun (WGS) entry which is preliminary data.</text>
</comment>
<keyword evidence="2" id="KW-1185">Reference proteome</keyword>
<organism evidence="1 2">
    <name type="scientific">Spirosoma flavum</name>
    <dbReference type="NCBI Taxonomy" id="2048557"/>
    <lineage>
        <taxon>Bacteria</taxon>
        <taxon>Pseudomonadati</taxon>
        <taxon>Bacteroidota</taxon>
        <taxon>Cytophagia</taxon>
        <taxon>Cytophagales</taxon>
        <taxon>Cytophagaceae</taxon>
        <taxon>Spirosoma</taxon>
    </lineage>
</organism>
<dbReference type="RefSeq" id="WP_381501590.1">
    <property type="nucleotide sequence ID" value="NZ_JBHUOM010000007.1"/>
</dbReference>
<evidence type="ECO:0000313" key="2">
    <source>
        <dbReference type="Proteomes" id="UP001597512"/>
    </source>
</evidence>
<protein>
    <recommendedName>
        <fullName evidence="3">Class IIb bacteriocin, lactobin A/cerein 7B family</fullName>
    </recommendedName>
</protein>
<sequence length="44" mass="4696">MTYFNLDQAEVVELKAAEMTEVDGGGRIGTILCIIGAVCNFFGV</sequence>
<evidence type="ECO:0000313" key="1">
    <source>
        <dbReference type="EMBL" id="MFD2934832.1"/>
    </source>
</evidence>
<name>A0ABW6AI58_9BACT</name>
<evidence type="ECO:0008006" key="3">
    <source>
        <dbReference type="Google" id="ProtNLM"/>
    </source>
</evidence>
<dbReference type="Proteomes" id="UP001597512">
    <property type="component" value="Unassembled WGS sequence"/>
</dbReference>
<reference evidence="2" key="1">
    <citation type="journal article" date="2019" name="Int. J. Syst. Evol. Microbiol.">
        <title>The Global Catalogue of Microorganisms (GCM) 10K type strain sequencing project: providing services to taxonomists for standard genome sequencing and annotation.</title>
        <authorList>
            <consortium name="The Broad Institute Genomics Platform"/>
            <consortium name="The Broad Institute Genome Sequencing Center for Infectious Disease"/>
            <person name="Wu L."/>
            <person name="Ma J."/>
        </authorList>
    </citation>
    <scope>NUCLEOTIDE SEQUENCE [LARGE SCALE GENOMIC DNA]</scope>
    <source>
        <strain evidence="2">KCTC 52490</strain>
    </source>
</reference>